<accession>A0A5D6W615</accession>
<dbReference type="GO" id="GO:0098046">
    <property type="term" value="C:type V protein secretion system complex"/>
    <property type="evidence" value="ECO:0007669"/>
    <property type="project" value="TreeGrafter"/>
</dbReference>
<dbReference type="GO" id="GO:0046819">
    <property type="term" value="P:protein secretion by the type V secretion system"/>
    <property type="evidence" value="ECO:0007669"/>
    <property type="project" value="TreeGrafter"/>
</dbReference>
<dbReference type="OrthoDB" id="596066at2"/>
<dbReference type="Pfam" id="PF08479">
    <property type="entry name" value="POTRA_2"/>
    <property type="match status" value="1"/>
</dbReference>
<proteinExistence type="predicted"/>
<evidence type="ECO:0000256" key="4">
    <source>
        <dbReference type="SAM" id="SignalP"/>
    </source>
</evidence>
<dbReference type="PANTHER" id="PTHR34597">
    <property type="entry name" value="SLR1661 PROTEIN"/>
    <property type="match status" value="1"/>
</dbReference>
<feature type="signal peptide" evidence="4">
    <location>
        <begin position="1"/>
        <end position="29"/>
    </location>
</feature>
<keyword evidence="2" id="KW-0812">Transmembrane</keyword>
<evidence type="ECO:0000259" key="6">
    <source>
        <dbReference type="Pfam" id="PF08479"/>
    </source>
</evidence>
<keyword evidence="4" id="KW-0732">Signal</keyword>
<comment type="caution">
    <text evidence="7">The sequence shown here is derived from an EMBL/GenBank/DDBJ whole genome shotgun (WGS) entry which is preliminary data.</text>
</comment>
<feature type="domain" description="Haemolysin activator HlyB C-terminal" evidence="5">
    <location>
        <begin position="203"/>
        <end position="504"/>
    </location>
</feature>
<keyword evidence="3" id="KW-0998">Cell outer membrane</keyword>
<evidence type="ECO:0000313" key="8">
    <source>
        <dbReference type="Proteomes" id="UP000323646"/>
    </source>
</evidence>
<feature type="domain" description="Polypeptide-transport-associated ShlB-type" evidence="6">
    <location>
        <begin position="65"/>
        <end position="141"/>
    </location>
</feature>
<organism evidence="7 8">
    <name type="scientific">Selenomonas ruminis</name>
    <dbReference type="NCBI Taxonomy" id="2593411"/>
    <lineage>
        <taxon>Bacteria</taxon>
        <taxon>Bacillati</taxon>
        <taxon>Bacillota</taxon>
        <taxon>Negativicutes</taxon>
        <taxon>Selenomonadales</taxon>
        <taxon>Selenomonadaceae</taxon>
        <taxon>Selenomonas</taxon>
    </lineage>
</organism>
<dbReference type="EMBL" id="VTOY01000006">
    <property type="protein sequence ID" value="TYZ22295.1"/>
    <property type="molecule type" value="Genomic_DNA"/>
</dbReference>
<keyword evidence="1" id="KW-1134">Transmembrane beta strand</keyword>
<gene>
    <name evidence="7" type="ORF">FZ040_08755</name>
</gene>
<reference evidence="7 8" key="1">
    <citation type="submission" date="2019-08" db="EMBL/GenBank/DDBJ databases">
        <title>Selenomonas sp. mPRGC5 and Selenomonas sp. mPRGC8 isolated from ruminal fluid of dairy goat (Capra hircus).</title>
        <authorList>
            <person name="Poothong S."/>
            <person name="Nuengjamnong C."/>
            <person name="Tanasupawat S."/>
        </authorList>
    </citation>
    <scope>NUCLEOTIDE SEQUENCE [LARGE SCALE GENOMIC DNA]</scope>
    <source>
        <strain evidence="8">mPRGC5</strain>
    </source>
</reference>
<dbReference type="Pfam" id="PF03865">
    <property type="entry name" value="ShlB"/>
    <property type="match status" value="1"/>
</dbReference>
<sequence length="545" mass="59472">MIEVVILRYVKSVILTNLFCLAALPAAMAAPAVPAPPQVPVAQQSDGDAVAAPPVKEQAAGNLQFVLQEVRFEHPQMSLEDKALTQLVEPFLKREITPTELNAMLDQLTAYARVHGYPASMAYVPAQTAVKGHLTVQFAPGVLGKVRVDEDKVLKEAVTRRTLAGLKPGTVIHSAELERAVRNLKDIPGIEVSASLVPGDNSGESDLAISIAPKDRDMYILYSENYGSKAAGRYRYGGLADWRNISHRGDRLNVGGLISNGKQHGYNIGYEMPTGHSATTVGLSYSRTDYELGSIWSQLGMEGKSDTVSLYGKTPLCNQAKENLNLVYSFNYRRLEDKMKGLELGNRHSYSTSVGVDGRYRQPNNLLQYNVSLQSGTLTPDSTLANTLATDGGYQGSYIKGTLDVTDIQKLTGPFDVMVKVSGQKAASNLDSSEHIYLGGARGIRAYPQGEASGDEGIMGTCEFRYHTKLPGLTLSTYYDAGHVREQKSARASTTLQGWGLGITYSKENDWFARVDYARRIGGDDNLSRDAKSKQRIWFLAGKVF</sequence>
<evidence type="ECO:0000256" key="3">
    <source>
        <dbReference type="ARBA" id="ARBA00023237"/>
    </source>
</evidence>
<dbReference type="Gene3D" id="3.10.20.310">
    <property type="entry name" value="membrane protein fhac"/>
    <property type="match status" value="1"/>
</dbReference>
<dbReference type="Gene3D" id="2.40.160.50">
    <property type="entry name" value="membrane protein fhac: a member of the omp85/tpsb transporter family"/>
    <property type="match status" value="1"/>
</dbReference>
<protein>
    <submittedName>
        <fullName evidence="7">ShlB/FhaC/HecB family hemolysin secretion/activation protein</fullName>
    </submittedName>
</protein>
<evidence type="ECO:0000256" key="2">
    <source>
        <dbReference type="ARBA" id="ARBA00022692"/>
    </source>
</evidence>
<dbReference type="InterPro" id="IPR005565">
    <property type="entry name" value="Hemolysn_activator_HlyB_C"/>
</dbReference>
<dbReference type="AlphaFoldDB" id="A0A5D6W615"/>
<dbReference type="GO" id="GO:0008320">
    <property type="term" value="F:protein transmembrane transporter activity"/>
    <property type="evidence" value="ECO:0007669"/>
    <property type="project" value="TreeGrafter"/>
</dbReference>
<evidence type="ECO:0000313" key="7">
    <source>
        <dbReference type="EMBL" id="TYZ22295.1"/>
    </source>
</evidence>
<keyword evidence="8" id="KW-1185">Reference proteome</keyword>
<name>A0A5D6W615_9FIRM</name>
<dbReference type="PANTHER" id="PTHR34597:SF1">
    <property type="entry name" value="HEME_HEMOPEXIN TRANSPORTER PROTEIN HUXB"/>
    <property type="match status" value="1"/>
</dbReference>
<feature type="chain" id="PRO_5022753829" evidence="4">
    <location>
        <begin position="30"/>
        <end position="545"/>
    </location>
</feature>
<evidence type="ECO:0000256" key="1">
    <source>
        <dbReference type="ARBA" id="ARBA00022452"/>
    </source>
</evidence>
<keyword evidence="1" id="KW-0472">Membrane</keyword>
<dbReference type="Proteomes" id="UP000323646">
    <property type="component" value="Unassembled WGS sequence"/>
</dbReference>
<dbReference type="InterPro" id="IPR013686">
    <property type="entry name" value="Polypept-transport_assoc_ShlB"/>
</dbReference>
<evidence type="ECO:0000259" key="5">
    <source>
        <dbReference type="Pfam" id="PF03865"/>
    </source>
</evidence>
<dbReference type="InterPro" id="IPR051544">
    <property type="entry name" value="TPS_OM_transporter"/>
</dbReference>